<evidence type="ECO:0000313" key="2">
    <source>
        <dbReference type="Proteomes" id="UP000592216"/>
    </source>
</evidence>
<protein>
    <submittedName>
        <fullName evidence="1">Pyridoxamine 5'-phosphate oxidase family protein</fullName>
    </submittedName>
</protein>
<dbReference type="Proteomes" id="UP000592216">
    <property type="component" value="Unassembled WGS sequence"/>
</dbReference>
<evidence type="ECO:0000313" key="1">
    <source>
        <dbReference type="EMBL" id="NVO22140.1"/>
    </source>
</evidence>
<reference evidence="1 2" key="1">
    <citation type="submission" date="2020-04" db="EMBL/GenBank/DDBJ databases">
        <title>Donghicola sp., a member of the Rhodobacteraceae family isolated from mangrove forest in Thailand.</title>
        <authorList>
            <person name="Charoenyingcharoen P."/>
            <person name="Yukphan P."/>
        </authorList>
    </citation>
    <scope>NUCLEOTIDE SEQUENCE [LARGE SCALE GENOMIC DNA]</scope>
    <source>
        <strain evidence="1 2">B5-SW-15</strain>
    </source>
</reference>
<dbReference type="PANTHER" id="PTHR34071">
    <property type="entry name" value="5-NITROIMIDAZOLE ANTIBIOTICS RESISTANCE PROTEIN, NIMA-FAMILY-RELATED PROTEIN-RELATED"/>
    <property type="match status" value="1"/>
</dbReference>
<dbReference type="RefSeq" id="WP_177156495.1">
    <property type="nucleotide sequence ID" value="NZ_JABCJE010000001.1"/>
</dbReference>
<accession>A0A850Q641</accession>
<dbReference type="PANTHER" id="PTHR34071:SF2">
    <property type="entry name" value="FLAVIN-NUCLEOTIDE-BINDING PROTEIN"/>
    <property type="match status" value="1"/>
</dbReference>
<comment type="caution">
    <text evidence="1">The sequence shown here is derived from an EMBL/GenBank/DDBJ whole genome shotgun (WGS) entry which is preliminary data.</text>
</comment>
<dbReference type="Pfam" id="PF12900">
    <property type="entry name" value="Pyridox_ox_2"/>
    <property type="match status" value="1"/>
</dbReference>
<name>A0A850Q641_9RHOB</name>
<dbReference type="SUPFAM" id="SSF50475">
    <property type="entry name" value="FMN-binding split barrel"/>
    <property type="match status" value="1"/>
</dbReference>
<gene>
    <name evidence="1" type="ORF">HJ536_02110</name>
</gene>
<dbReference type="EMBL" id="JABCJE010000001">
    <property type="protein sequence ID" value="NVO22140.1"/>
    <property type="molecule type" value="Genomic_DNA"/>
</dbReference>
<organism evidence="1 2">
    <name type="scientific">Donghicola mangrovi</name>
    <dbReference type="NCBI Taxonomy" id="2729614"/>
    <lineage>
        <taxon>Bacteria</taxon>
        <taxon>Pseudomonadati</taxon>
        <taxon>Pseudomonadota</taxon>
        <taxon>Alphaproteobacteria</taxon>
        <taxon>Rhodobacterales</taxon>
        <taxon>Roseobacteraceae</taxon>
        <taxon>Donghicola</taxon>
    </lineage>
</organism>
<dbReference type="InterPro" id="IPR012349">
    <property type="entry name" value="Split_barrel_FMN-bd"/>
</dbReference>
<dbReference type="AlphaFoldDB" id="A0A850Q641"/>
<dbReference type="Gene3D" id="2.30.110.10">
    <property type="entry name" value="Electron Transport, Fmn-binding Protein, Chain A"/>
    <property type="match status" value="1"/>
</dbReference>
<dbReference type="InterPro" id="IPR024747">
    <property type="entry name" value="Pyridox_Oxase-rel"/>
</dbReference>
<proteinExistence type="predicted"/>
<sequence>MTLDITERTRLRRSHERGSFDPQTIYDILDASPQCTVGYAIDGKPYVTPTFHWREGNHVYWHGSSASRMIRQSTGAEVCLNVQILDGFVMARSAFHHSANYRSVTIFGRAFKVADEDKAARLDAFVENLWPGRTSILRPMQPQEIKATTILGLEITEASAKARSGPPSDDEEDYALPIWAGVIPVTQTLGALEHDPRNLPDVTAPDHITRFSLDRSKR</sequence>